<evidence type="ECO:0000313" key="2">
    <source>
        <dbReference type="EMBL" id="SPC11113.1"/>
    </source>
</evidence>
<feature type="transmembrane region" description="Helical" evidence="1">
    <location>
        <begin position="12"/>
        <end position="40"/>
    </location>
</feature>
<accession>A0A375FS35</accession>
<keyword evidence="1" id="KW-0812">Transmembrane</keyword>
<evidence type="ECO:0000256" key="1">
    <source>
        <dbReference type="SAM" id="Phobius"/>
    </source>
</evidence>
<name>A0A375FS35_9BURK</name>
<dbReference type="AlphaFoldDB" id="A0A375FS35"/>
<sequence>MAVIGCSPCCHVGVILVFYASLAVVALAGALPAVSVFVVIDGPAVYAGRFFWFTEEFRGGGNHEYCCASLWFAYG</sequence>
<dbReference type="EMBL" id="OGUS01000109">
    <property type="protein sequence ID" value="SPC11113.1"/>
    <property type="molecule type" value="Genomic_DNA"/>
</dbReference>
<proteinExistence type="predicted"/>
<keyword evidence="1" id="KW-1133">Transmembrane helix</keyword>
<gene>
    <name evidence="2" type="ORF">CO2235_10498</name>
</gene>
<keyword evidence="1" id="KW-0472">Membrane</keyword>
<dbReference type="Proteomes" id="UP000256862">
    <property type="component" value="Chromosome CO2235"/>
</dbReference>
<protein>
    <submittedName>
        <fullName evidence="2">Uncharacterized protein</fullName>
    </submittedName>
</protein>
<organism evidence="2">
    <name type="scientific">Cupriavidus oxalaticus</name>
    <dbReference type="NCBI Taxonomy" id="96344"/>
    <lineage>
        <taxon>Bacteria</taxon>
        <taxon>Pseudomonadati</taxon>
        <taxon>Pseudomonadota</taxon>
        <taxon>Betaproteobacteria</taxon>
        <taxon>Burkholderiales</taxon>
        <taxon>Burkholderiaceae</taxon>
        <taxon>Cupriavidus</taxon>
    </lineage>
</organism>
<comment type="caution">
    <text evidence="2">The sequence shown here is derived from an EMBL/GenBank/DDBJ whole genome shotgun (WGS) entry which is preliminary data.</text>
</comment>
<reference evidence="2" key="1">
    <citation type="submission" date="2018-01" db="EMBL/GenBank/DDBJ databases">
        <authorList>
            <person name="Clerissi C."/>
        </authorList>
    </citation>
    <scope>NUCLEOTIDE SEQUENCE</scope>
    <source>
        <strain evidence="2">Cupriavidus oxalaticus LMG 2235</strain>
    </source>
</reference>